<sequence>MTAPKVRSGDVLLLSRAASPQFFRPITVRVIRVLDRATYDGWLWIDAYQLGRDGLALARRSLYFMPEGAQLVVTPAVVPGRRRPVGRTPVRVGG</sequence>
<evidence type="ECO:0000313" key="1">
    <source>
        <dbReference type="EMBL" id="PWR08051.1"/>
    </source>
</evidence>
<evidence type="ECO:0000313" key="2">
    <source>
        <dbReference type="Proteomes" id="UP000245410"/>
    </source>
</evidence>
<dbReference type="OrthoDB" id="3398686at2"/>
<name>A0A317CZL6_9ACTN</name>
<reference evidence="1 2" key="1">
    <citation type="submission" date="2018-05" db="EMBL/GenBank/DDBJ databases">
        <title>Micromonospora atacamensis sp. nov., a novel actinobacteria isolated from high altitude Atacama Desert soil.</title>
        <authorList>
            <person name="Carro L."/>
            <person name="Golinska P."/>
            <person name="Klenk H.-P."/>
            <person name="Goodfellow M."/>
        </authorList>
    </citation>
    <scope>NUCLEOTIDE SEQUENCE [LARGE SCALE GENOMIC DNA]</scope>
    <source>
        <strain evidence="1 2">5R2A7</strain>
    </source>
</reference>
<proteinExistence type="predicted"/>
<dbReference type="AlphaFoldDB" id="A0A317CZL6"/>
<comment type="caution">
    <text evidence="1">The sequence shown here is derived from an EMBL/GenBank/DDBJ whole genome shotgun (WGS) entry which is preliminary data.</text>
</comment>
<dbReference type="Proteomes" id="UP000245410">
    <property type="component" value="Unassembled WGS sequence"/>
</dbReference>
<dbReference type="EMBL" id="QGKR01000208">
    <property type="protein sequence ID" value="PWR08051.1"/>
    <property type="molecule type" value="Genomic_DNA"/>
</dbReference>
<protein>
    <submittedName>
        <fullName evidence="1">Uncharacterized protein</fullName>
    </submittedName>
</protein>
<accession>A0A317CZL6</accession>
<dbReference type="RefSeq" id="WP_109818424.1">
    <property type="nucleotide sequence ID" value="NZ_QGKR01000208.1"/>
</dbReference>
<organism evidence="1 2">
    <name type="scientific">Micromonospora acroterricola</name>
    <dbReference type="NCBI Taxonomy" id="2202421"/>
    <lineage>
        <taxon>Bacteria</taxon>
        <taxon>Bacillati</taxon>
        <taxon>Actinomycetota</taxon>
        <taxon>Actinomycetes</taxon>
        <taxon>Micromonosporales</taxon>
        <taxon>Micromonosporaceae</taxon>
        <taxon>Micromonospora</taxon>
    </lineage>
</organism>
<gene>
    <name evidence="1" type="ORF">DKT68_17160</name>
</gene>
<keyword evidence="2" id="KW-1185">Reference proteome</keyword>